<keyword evidence="3" id="KW-1185">Reference proteome</keyword>
<sequence>MKLRLGVADDPTQLQPSLSDCMAAMLKQSETLFGQVLQGLEDGALATGGKRVVAFQLPNVRNAIIGLHEEADAVKAHFVTELTRLVYEGGGKDQTTTEVLRYEDLQLFGDDKLDQSIELARAQQEVAMAVDDALPALDALISTMLGWRTIQPGLNPVRPDVFVKALQFALQQHVTDAEAREAIITPAAGLLGVNLRRLYREMTDWLRSTGVEPAVPLGAGSARAPVPAASPSRTPRPRPCSRWTGCASCWWATWTSRARRSSCTRCRPPWRCCRT</sequence>
<dbReference type="AlphaFoldDB" id="A0A849KGS8"/>
<name>A0A849KGS8_9BURK</name>
<dbReference type="Proteomes" id="UP000552954">
    <property type="component" value="Unassembled WGS sequence"/>
</dbReference>
<organism evidence="2 3">
    <name type="scientific">Ramlibacter montanisoli</name>
    <dbReference type="NCBI Taxonomy" id="2732512"/>
    <lineage>
        <taxon>Bacteria</taxon>
        <taxon>Pseudomonadati</taxon>
        <taxon>Pseudomonadota</taxon>
        <taxon>Betaproteobacteria</taxon>
        <taxon>Burkholderiales</taxon>
        <taxon>Comamonadaceae</taxon>
        <taxon>Ramlibacter</taxon>
    </lineage>
</organism>
<proteinExistence type="predicted"/>
<dbReference type="EMBL" id="JABFCS010000001">
    <property type="protein sequence ID" value="NNU43861.1"/>
    <property type="molecule type" value="Genomic_DNA"/>
</dbReference>
<protein>
    <submittedName>
        <fullName evidence="2">DUF1631 family protein</fullName>
    </submittedName>
</protein>
<accession>A0A849KGS8</accession>
<feature type="region of interest" description="Disordered" evidence="1">
    <location>
        <begin position="218"/>
        <end position="237"/>
    </location>
</feature>
<evidence type="ECO:0000313" key="3">
    <source>
        <dbReference type="Proteomes" id="UP000552954"/>
    </source>
</evidence>
<comment type="caution">
    <text evidence="2">The sequence shown here is derived from an EMBL/GenBank/DDBJ whole genome shotgun (WGS) entry which is preliminary data.</text>
</comment>
<evidence type="ECO:0000313" key="2">
    <source>
        <dbReference type="EMBL" id="NNU43861.1"/>
    </source>
</evidence>
<reference evidence="2 3" key="2">
    <citation type="submission" date="2020-06" db="EMBL/GenBank/DDBJ databases">
        <title>Ramlibacter rhizophilus sp. nov., isolated from rhizosphere soil of national flower Mugunghwa from South Korea.</title>
        <authorList>
            <person name="Zheng-Fei Y."/>
            <person name="Huan T."/>
        </authorList>
    </citation>
    <scope>NUCLEOTIDE SEQUENCE [LARGE SCALE GENOMIC DNA]</scope>
    <source>
        <strain evidence="2 3">B156</strain>
    </source>
</reference>
<reference evidence="2 3" key="1">
    <citation type="submission" date="2020-05" db="EMBL/GenBank/DDBJ databases">
        <authorList>
            <person name="Khan S.A."/>
            <person name="Jeon C.O."/>
            <person name="Chun B.H."/>
        </authorList>
    </citation>
    <scope>NUCLEOTIDE SEQUENCE [LARGE SCALE GENOMIC DNA]</scope>
    <source>
        <strain evidence="2 3">B156</strain>
    </source>
</reference>
<dbReference type="InterPro" id="IPR012434">
    <property type="entry name" value="DUF1631"/>
</dbReference>
<feature type="compositionally biased region" description="Low complexity" evidence="1">
    <location>
        <begin position="219"/>
        <end position="233"/>
    </location>
</feature>
<gene>
    <name evidence="2" type="ORF">HK415_12930</name>
</gene>
<evidence type="ECO:0000256" key="1">
    <source>
        <dbReference type="SAM" id="MobiDB-lite"/>
    </source>
</evidence>
<dbReference type="Pfam" id="PF07793">
    <property type="entry name" value="DUF1631"/>
    <property type="match status" value="1"/>
</dbReference>